<evidence type="ECO:0000256" key="1">
    <source>
        <dbReference type="SAM" id="MobiDB-lite"/>
    </source>
</evidence>
<reference evidence="2" key="1">
    <citation type="journal article" date="2022" name="bioRxiv">
        <title>Sequencing and chromosome-scale assembly of the giantPleurodeles waltlgenome.</title>
        <authorList>
            <person name="Brown T."/>
            <person name="Elewa A."/>
            <person name="Iarovenko S."/>
            <person name="Subramanian E."/>
            <person name="Araus A.J."/>
            <person name="Petzold A."/>
            <person name="Susuki M."/>
            <person name="Suzuki K.-i.T."/>
            <person name="Hayashi T."/>
            <person name="Toyoda A."/>
            <person name="Oliveira C."/>
            <person name="Osipova E."/>
            <person name="Leigh N.D."/>
            <person name="Simon A."/>
            <person name="Yun M.H."/>
        </authorList>
    </citation>
    <scope>NUCLEOTIDE SEQUENCE</scope>
    <source>
        <strain evidence="2">20211129_DDA</strain>
        <tissue evidence="2">Liver</tissue>
    </source>
</reference>
<evidence type="ECO:0000313" key="3">
    <source>
        <dbReference type="Proteomes" id="UP001066276"/>
    </source>
</evidence>
<dbReference type="EMBL" id="JANPWB010000010">
    <property type="protein sequence ID" value="KAJ1144445.1"/>
    <property type="molecule type" value="Genomic_DNA"/>
</dbReference>
<organism evidence="2 3">
    <name type="scientific">Pleurodeles waltl</name>
    <name type="common">Iberian ribbed newt</name>
    <dbReference type="NCBI Taxonomy" id="8319"/>
    <lineage>
        <taxon>Eukaryota</taxon>
        <taxon>Metazoa</taxon>
        <taxon>Chordata</taxon>
        <taxon>Craniata</taxon>
        <taxon>Vertebrata</taxon>
        <taxon>Euteleostomi</taxon>
        <taxon>Amphibia</taxon>
        <taxon>Batrachia</taxon>
        <taxon>Caudata</taxon>
        <taxon>Salamandroidea</taxon>
        <taxon>Salamandridae</taxon>
        <taxon>Pleurodelinae</taxon>
        <taxon>Pleurodeles</taxon>
    </lineage>
</organism>
<name>A0AAV7QZ37_PLEWA</name>
<gene>
    <name evidence="2" type="ORF">NDU88_010744</name>
</gene>
<proteinExistence type="predicted"/>
<evidence type="ECO:0000313" key="2">
    <source>
        <dbReference type="EMBL" id="KAJ1144445.1"/>
    </source>
</evidence>
<comment type="caution">
    <text evidence="2">The sequence shown here is derived from an EMBL/GenBank/DDBJ whole genome shotgun (WGS) entry which is preliminary data.</text>
</comment>
<accession>A0AAV7QZ37</accession>
<feature type="region of interest" description="Disordered" evidence="1">
    <location>
        <begin position="143"/>
        <end position="162"/>
    </location>
</feature>
<dbReference type="Proteomes" id="UP001066276">
    <property type="component" value="Chromosome 6"/>
</dbReference>
<protein>
    <submittedName>
        <fullName evidence="2">Uncharacterized protein</fullName>
    </submittedName>
</protein>
<dbReference type="AlphaFoldDB" id="A0AAV7QZ37"/>
<sequence length="185" mass="20285">MWDGSYSEFPKAAQGSCSQCSALPGPQLLRHQPSLDRWGLARTSGSAGLHHSFAGWGKPECDRCRSAALSAVVAGVASPLCSRLCFCTGRLFAHCYYSSLVSQQLWPPFTPQRPPRVALVFSRSVLIAVRVVSRPVVQQAHLLGDRGPERGSANRPHSVAQNQRDELPPHLLRFFICQASLFPLH</sequence>
<keyword evidence="3" id="KW-1185">Reference proteome</keyword>